<gene>
    <name evidence="1" type="ORF">H8R92_08495</name>
</gene>
<dbReference type="EMBL" id="JACOOQ010000013">
    <property type="protein sequence ID" value="MBC5640455.1"/>
    <property type="molecule type" value="Genomic_DNA"/>
</dbReference>
<evidence type="ECO:0000313" key="1">
    <source>
        <dbReference type="EMBL" id="MBC5640455.1"/>
    </source>
</evidence>
<evidence type="ECO:0000313" key="2">
    <source>
        <dbReference type="Proteomes" id="UP000662088"/>
    </source>
</evidence>
<reference evidence="1" key="1">
    <citation type="submission" date="2020-08" db="EMBL/GenBank/DDBJ databases">
        <title>Genome public.</title>
        <authorList>
            <person name="Liu C."/>
            <person name="Sun Q."/>
        </authorList>
    </citation>
    <scope>NUCLEOTIDE SEQUENCE</scope>
    <source>
        <strain evidence="1">NSJ-42</strain>
    </source>
</reference>
<sequence>MKSKNTVLCIMAIILFINFLTFEANALILSPEEIERIEMLLKENDAYVHDEDKKVLEGYKEKLLNYEILNQEEKDYLRECYLNMIRNKLGEEKFNEYCKLIEKRSSSVEFTQSEKFRLYELEKELRESH</sequence>
<comment type="caution">
    <text evidence="1">The sequence shown here is derived from an EMBL/GenBank/DDBJ whole genome shotgun (WGS) entry which is preliminary data.</text>
</comment>
<accession>A0A8I0A7F5</accession>
<organism evidence="1 2">
    <name type="scientific">Clostridium lentum</name>
    <dbReference type="NCBI Taxonomy" id="2763037"/>
    <lineage>
        <taxon>Bacteria</taxon>
        <taxon>Bacillati</taxon>
        <taxon>Bacillota</taxon>
        <taxon>Clostridia</taxon>
        <taxon>Eubacteriales</taxon>
        <taxon>Clostridiaceae</taxon>
        <taxon>Clostridium</taxon>
    </lineage>
</organism>
<proteinExistence type="predicted"/>
<keyword evidence="2" id="KW-1185">Reference proteome</keyword>
<dbReference type="RefSeq" id="WP_022211199.1">
    <property type="nucleotide sequence ID" value="NZ_JACOOQ010000013.1"/>
</dbReference>
<dbReference type="Proteomes" id="UP000662088">
    <property type="component" value="Unassembled WGS sequence"/>
</dbReference>
<protein>
    <submittedName>
        <fullName evidence="1">Uncharacterized protein</fullName>
    </submittedName>
</protein>
<name>A0A8I0A7F5_9CLOT</name>
<dbReference type="AlphaFoldDB" id="A0A8I0A7F5"/>